<dbReference type="AlphaFoldDB" id="A0A432GDM5"/>
<evidence type="ECO:0000256" key="2">
    <source>
        <dbReference type="ARBA" id="ARBA00022801"/>
    </source>
</evidence>
<dbReference type="InterPro" id="IPR029052">
    <property type="entry name" value="Metallo-depent_PP-like"/>
</dbReference>
<name>A0A432GDM5_9DELT</name>
<keyword evidence="1" id="KW-0479">Metal-binding</keyword>
<dbReference type="EMBL" id="QNZM01000112">
    <property type="protein sequence ID" value="RTZ81356.1"/>
    <property type="molecule type" value="Genomic_DNA"/>
</dbReference>
<evidence type="ECO:0000259" key="5">
    <source>
        <dbReference type="Pfam" id="PF00149"/>
    </source>
</evidence>
<dbReference type="InterPro" id="IPR050884">
    <property type="entry name" value="CNP_phosphodiesterase-III"/>
</dbReference>
<organism evidence="6 7">
    <name type="scientific">SAR324 cluster bacterium</name>
    <dbReference type="NCBI Taxonomy" id="2024889"/>
    <lineage>
        <taxon>Bacteria</taxon>
        <taxon>Deltaproteobacteria</taxon>
        <taxon>SAR324 cluster</taxon>
    </lineage>
</organism>
<dbReference type="InterPro" id="IPR042283">
    <property type="entry name" value="GpdQ_catalytic"/>
</dbReference>
<dbReference type="GO" id="GO:0046872">
    <property type="term" value="F:metal ion binding"/>
    <property type="evidence" value="ECO:0007669"/>
    <property type="project" value="UniProtKB-KW"/>
</dbReference>
<keyword evidence="2" id="KW-0378">Hydrolase</keyword>
<keyword evidence="3" id="KW-0408">Iron</keyword>
<dbReference type="Gene3D" id="3.30.750.180">
    <property type="entry name" value="GpdQ, beta-strand dimerisation domain"/>
    <property type="match status" value="1"/>
</dbReference>
<dbReference type="SUPFAM" id="SSF56300">
    <property type="entry name" value="Metallo-dependent phosphatases"/>
    <property type="match status" value="1"/>
</dbReference>
<evidence type="ECO:0000256" key="3">
    <source>
        <dbReference type="ARBA" id="ARBA00023004"/>
    </source>
</evidence>
<dbReference type="InterPro" id="IPR026575">
    <property type="entry name" value="GpdQ/CpdA-like"/>
</dbReference>
<comment type="similarity">
    <text evidence="4">Belongs to the cyclic nucleotide phosphodiesterase class-III family.</text>
</comment>
<feature type="domain" description="Calcineurin-like phosphoesterase" evidence="5">
    <location>
        <begin position="1"/>
        <end position="198"/>
    </location>
</feature>
<accession>A0A432GDM5</accession>
<dbReference type="Gene3D" id="3.60.21.40">
    <property type="entry name" value="GpdQ, catalytic alpha/beta sandwich domain"/>
    <property type="match status" value="1"/>
</dbReference>
<dbReference type="Pfam" id="PF00149">
    <property type="entry name" value="Metallophos"/>
    <property type="match status" value="1"/>
</dbReference>
<dbReference type="GO" id="GO:0004112">
    <property type="term" value="F:cyclic-nucleotide phosphodiesterase activity"/>
    <property type="evidence" value="ECO:0007669"/>
    <property type="project" value="InterPro"/>
</dbReference>
<gene>
    <name evidence="6" type="ORF">DSY98_02880</name>
</gene>
<evidence type="ECO:0000256" key="4">
    <source>
        <dbReference type="ARBA" id="ARBA00025742"/>
    </source>
</evidence>
<dbReference type="Proteomes" id="UP000286732">
    <property type="component" value="Unassembled WGS sequence"/>
</dbReference>
<dbReference type="InterPro" id="IPR042281">
    <property type="entry name" value="GpdQ_beta-strand"/>
</dbReference>
<protein>
    <submittedName>
        <fullName evidence="6">Phosphodiesterase</fullName>
    </submittedName>
</protein>
<evidence type="ECO:0000256" key="1">
    <source>
        <dbReference type="ARBA" id="ARBA00022723"/>
    </source>
</evidence>
<sequence>MLIAQISDLHIPRKNTKTYGIAPMAENLVLCIDHINQHLPKPHLVLVTGDITSTGQAEEFNHAANLLNRFEMPFYVIPGNHDDRDILRSTFGKQACPVESEGKIDYVIEDSDLRLIALDSTLPGSPGGEITEAQASWLDARLNEKPTQPTMIFMHHPPIKCGVLETDVDGFIGKELLGSVISKHHHVEKIICGHIHVPINTSWNDTVISTAPSMGMQLVLDLTLKRESEFVLEAPAYHLHYWTTDKNLITHAVVVKPVDGPYLFEEQDVIRSQQPYTLFYP</sequence>
<comment type="caution">
    <text evidence="6">The sequence shown here is derived from an EMBL/GenBank/DDBJ whole genome shotgun (WGS) entry which is preliminary data.</text>
</comment>
<dbReference type="PANTHER" id="PTHR42988:SF2">
    <property type="entry name" value="CYCLIC NUCLEOTIDE PHOSPHODIESTERASE CBUA0032-RELATED"/>
    <property type="match status" value="1"/>
</dbReference>
<evidence type="ECO:0000313" key="6">
    <source>
        <dbReference type="EMBL" id="RTZ81356.1"/>
    </source>
</evidence>
<dbReference type="InterPro" id="IPR004843">
    <property type="entry name" value="Calcineurin-like_PHP"/>
</dbReference>
<evidence type="ECO:0000313" key="7">
    <source>
        <dbReference type="Proteomes" id="UP000286732"/>
    </source>
</evidence>
<dbReference type="CDD" id="cd07402">
    <property type="entry name" value="MPP_GpdQ"/>
    <property type="match status" value="1"/>
</dbReference>
<dbReference type="PANTHER" id="PTHR42988">
    <property type="entry name" value="PHOSPHOHYDROLASE"/>
    <property type="match status" value="1"/>
</dbReference>
<proteinExistence type="inferred from homology"/>
<reference evidence="6 7" key="1">
    <citation type="submission" date="2018-06" db="EMBL/GenBank/DDBJ databases">
        <title>Combined omics and stable isotope probing to characterize newly discovered Mariana Back-Arc vent microbial communities.</title>
        <authorList>
            <person name="Trembath-Reichert E."/>
            <person name="Huber J.A."/>
        </authorList>
    </citation>
    <scope>NUCLEOTIDE SEQUENCE [LARGE SCALE GENOMIC DNA]</scope>
    <source>
        <strain evidence="6">MAG 63_2</strain>
    </source>
</reference>